<organism evidence="2 3">
    <name type="scientific">Reticulomyxa filosa</name>
    <dbReference type="NCBI Taxonomy" id="46433"/>
    <lineage>
        <taxon>Eukaryota</taxon>
        <taxon>Sar</taxon>
        <taxon>Rhizaria</taxon>
        <taxon>Retaria</taxon>
        <taxon>Foraminifera</taxon>
        <taxon>Monothalamids</taxon>
        <taxon>Reticulomyxidae</taxon>
        <taxon>Reticulomyxa</taxon>
    </lineage>
</organism>
<evidence type="ECO:0000313" key="3">
    <source>
        <dbReference type="Proteomes" id="UP000023152"/>
    </source>
</evidence>
<feature type="compositionally biased region" description="Basic and acidic residues" evidence="1">
    <location>
        <begin position="1"/>
        <end position="23"/>
    </location>
</feature>
<protein>
    <submittedName>
        <fullName evidence="2">Uncharacterized protein</fullName>
    </submittedName>
</protein>
<name>X6NZB1_RETFI</name>
<dbReference type="Proteomes" id="UP000023152">
    <property type="component" value="Unassembled WGS sequence"/>
</dbReference>
<evidence type="ECO:0000313" key="2">
    <source>
        <dbReference type="EMBL" id="ETO31179.1"/>
    </source>
</evidence>
<reference evidence="2 3" key="1">
    <citation type="journal article" date="2013" name="Curr. Biol.">
        <title>The Genome of the Foraminiferan Reticulomyxa filosa.</title>
        <authorList>
            <person name="Glockner G."/>
            <person name="Hulsmann N."/>
            <person name="Schleicher M."/>
            <person name="Noegel A.A."/>
            <person name="Eichinger L."/>
            <person name="Gallinger C."/>
            <person name="Pawlowski J."/>
            <person name="Sierra R."/>
            <person name="Euteneuer U."/>
            <person name="Pillet L."/>
            <person name="Moustafa A."/>
            <person name="Platzer M."/>
            <person name="Groth M."/>
            <person name="Szafranski K."/>
            <person name="Schliwa M."/>
        </authorList>
    </citation>
    <scope>NUCLEOTIDE SEQUENCE [LARGE SCALE GENOMIC DNA]</scope>
</reference>
<feature type="non-terminal residue" evidence="2">
    <location>
        <position position="1"/>
    </location>
</feature>
<keyword evidence="3" id="KW-1185">Reference proteome</keyword>
<feature type="region of interest" description="Disordered" evidence="1">
    <location>
        <begin position="1"/>
        <end position="39"/>
    </location>
</feature>
<comment type="caution">
    <text evidence="2">The sequence shown here is derived from an EMBL/GenBank/DDBJ whole genome shotgun (WGS) entry which is preliminary data.</text>
</comment>
<dbReference type="AlphaFoldDB" id="X6NZB1"/>
<sequence>KEEEKKNENRTSASEKKTIETTSEKSGATQQEVRQAKSEKKYIKRNGLQYEQIKAIATCVKDGHIHADDEIAIQVLEQTKRMTPILSPLRYARIISIDNGNGNDNGNDACTLTLSLSQSIRMHPKIVSFPLCDIQELYVYVLPKPKEDQARSSGKLLRRRKFYKARRRKQKQKKRTFLFLSLLACEDSLQ</sequence>
<proteinExistence type="predicted"/>
<dbReference type="EMBL" id="ASPP01005097">
    <property type="protein sequence ID" value="ETO31179.1"/>
    <property type="molecule type" value="Genomic_DNA"/>
</dbReference>
<gene>
    <name evidence="2" type="ORF">RFI_05941</name>
</gene>
<feature type="non-terminal residue" evidence="2">
    <location>
        <position position="190"/>
    </location>
</feature>
<feature type="compositionally biased region" description="Polar residues" evidence="1">
    <location>
        <begin position="24"/>
        <end position="33"/>
    </location>
</feature>
<accession>X6NZB1</accession>
<evidence type="ECO:0000256" key="1">
    <source>
        <dbReference type="SAM" id="MobiDB-lite"/>
    </source>
</evidence>